<keyword evidence="5" id="KW-1185">Reference proteome</keyword>
<evidence type="ECO:0000313" key="5">
    <source>
        <dbReference type="Proteomes" id="UP000004184"/>
    </source>
</evidence>
<evidence type="ECO:0000256" key="1">
    <source>
        <dbReference type="ARBA" id="ARBA00010062"/>
    </source>
</evidence>
<dbReference type="Gene3D" id="3.40.50.2300">
    <property type="match status" value="2"/>
</dbReference>
<dbReference type="PANTHER" id="PTHR30483">
    <property type="entry name" value="LEUCINE-SPECIFIC-BINDING PROTEIN"/>
    <property type="match status" value="1"/>
</dbReference>
<organism evidence="4 5">
    <name type="scientific">Streptomyces viridochromogenes (strain DSM 40736 / JCM 4977 / BCRC 1201 / Tue 494)</name>
    <dbReference type="NCBI Taxonomy" id="591159"/>
    <lineage>
        <taxon>Bacteria</taxon>
        <taxon>Bacillati</taxon>
        <taxon>Actinomycetota</taxon>
        <taxon>Actinomycetes</taxon>
        <taxon>Kitasatosporales</taxon>
        <taxon>Streptomycetaceae</taxon>
        <taxon>Streptomyces</taxon>
    </lineage>
</organism>
<sequence>MAGPPPVLRRAARRRRPRTAVRTVHHRRTTVMPRPAAGAVAALCSALLLTSACTGDPVANPRATVSIGFLAPLSGPAATVGADTRRGAELAVKIVNEDLTSIPLPLGPGEGLLRANRTKIRLLTADTAASGTTVAGQVERLVRGRGAVAVAGGYESAVTQAAAARAEALKVPLVNGGSSAASLTERGLDWFFRTGPSDLGYGRVVFSLLKEQRQSEGTAVRRIAVVHTDDQYGSDGSDMIKRLASQVDGDVVADVEVSAGSTDLSGAVEKVRASDPDVVLTLLYTPQALALSDESRAVSYEPPALVAFGGGYADPAFVTTEGRDAEGICSRFAWSADLATHNRAARAVAGLYRATYHRPMNDDAARAFTAVMSLAQAVGEATSLSPADIRSALVNLDVPGRDTIMPWDGVKFDDNHQNIGARGVVEQIQKGGYRLVYPFDVARARLRWPMP</sequence>
<dbReference type="Proteomes" id="UP000004184">
    <property type="component" value="Unassembled WGS sequence"/>
</dbReference>
<dbReference type="InterPro" id="IPR028081">
    <property type="entry name" value="Leu-bd"/>
</dbReference>
<dbReference type="eggNOG" id="COG0683">
    <property type="taxonomic scope" value="Bacteria"/>
</dbReference>
<evidence type="ECO:0000259" key="3">
    <source>
        <dbReference type="Pfam" id="PF13458"/>
    </source>
</evidence>
<dbReference type="InterPro" id="IPR028082">
    <property type="entry name" value="Peripla_BP_I"/>
</dbReference>
<protein>
    <submittedName>
        <fullName evidence="4">Extracellular ligand-binding receptor</fullName>
    </submittedName>
</protein>
<evidence type="ECO:0000313" key="4">
    <source>
        <dbReference type="EMBL" id="EFL35867.1"/>
    </source>
</evidence>
<gene>
    <name evidence="4" type="ORF">SSQG_06385</name>
</gene>
<dbReference type="HOGENOM" id="CLU_027128_6_2_11"/>
<comment type="similarity">
    <text evidence="1">Belongs to the leucine-binding protein family.</text>
</comment>
<reference evidence="5" key="1">
    <citation type="submission" date="2009-02" db="EMBL/GenBank/DDBJ databases">
        <title>Annotation of Streptomyces viridochromogenes strain DSM 40736.</title>
        <authorList>
            <consortium name="The Broad Institute Genome Sequencing Platform"/>
            <consortium name="Broad Institute Microbial Sequencing Center"/>
            <person name="Fischbach M."/>
            <person name="Godfrey P."/>
            <person name="Ward D."/>
            <person name="Young S."/>
            <person name="Zeng Q."/>
            <person name="Koehrsen M."/>
            <person name="Alvarado L."/>
            <person name="Berlin A.M."/>
            <person name="Bochicchio J."/>
            <person name="Borenstein D."/>
            <person name="Chapman S.B."/>
            <person name="Chen Z."/>
            <person name="Engels R."/>
            <person name="Freedman E."/>
            <person name="Gellesch M."/>
            <person name="Goldberg J."/>
            <person name="Griggs A."/>
            <person name="Gujja S."/>
            <person name="Heilman E.R."/>
            <person name="Heiman D.I."/>
            <person name="Hepburn T.A."/>
            <person name="Howarth C."/>
            <person name="Jen D."/>
            <person name="Larson L."/>
            <person name="Lewis B."/>
            <person name="Mehta T."/>
            <person name="Park D."/>
            <person name="Pearson M."/>
            <person name="Richards J."/>
            <person name="Roberts A."/>
            <person name="Saif S."/>
            <person name="Shea T.D."/>
            <person name="Shenoy N."/>
            <person name="Sisk P."/>
            <person name="Stolte C."/>
            <person name="Sykes S.N."/>
            <person name="Thomson T."/>
            <person name="Walk T."/>
            <person name="White J."/>
            <person name="Yandava C."/>
            <person name="Straight P."/>
            <person name="Clardy J."/>
            <person name="Hung D."/>
            <person name="Kolter R."/>
            <person name="Mekalanos J."/>
            <person name="Walker S."/>
            <person name="Walsh C.T."/>
            <person name="Wieland-Brown L.C."/>
            <person name="Haas B."/>
            <person name="Nusbaum C."/>
            <person name="Birren B."/>
        </authorList>
    </citation>
    <scope>NUCLEOTIDE SEQUENCE [LARGE SCALE GENOMIC DNA]</scope>
    <source>
        <strain evidence="5">DSM 40736 / JCM 4977 / BCRC 1201 / Tue 494</strain>
    </source>
</reference>
<dbReference type="Pfam" id="PF13458">
    <property type="entry name" value="Peripla_BP_6"/>
    <property type="match status" value="1"/>
</dbReference>
<dbReference type="AlphaFoldDB" id="D9X439"/>
<evidence type="ECO:0000256" key="2">
    <source>
        <dbReference type="ARBA" id="ARBA00022729"/>
    </source>
</evidence>
<dbReference type="InterPro" id="IPR051010">
    <property type="entry name" value="BCAA_transport"/>
</dbReference>
<dbReference type="SUPFAM" id="SSF53822">
    <property type="entry name" value="Periplasmic binding protein-like I"/>
    <property type="match status" value="1"/>
</dbReference>
<dbReference type="PANTHER" id="PTHR30483:SF37">
    <property type="entry name" value="ABC TRANSPORTER SUBSTRATE-BINDING PROTEIN"/>
    <property type="match status" value="1"/>
</dbReference>
<dbReference type="CDD" id="cd06340">
    <property type="entry name" value="PBP1_ABC_ligand_binding-like"/>
    <property type="match status" value="1"/>
</dbReference>
<dbReference type="EMBL" id="GG657757">
    <property type="protein sequence ID" value="EFL35867.1"/>
    <property type="molecule type" value="Genomic_DNA"/>
</dbReference>
<keyword evidence="2" id="KW-0732">Signal</keyword>
<dbReference type="STRING" id="591159.SSQG_06385"/>
<keyword evidence="4" id="KW-0675">Receptor</keyword>
<name>D9X439_STRVT</name>
<proteinExistence type="inferred from homology"/>
<accession>D9X439</accession>
<feature type="domain" description="Leucine-binding protein" evidence="3">
    <location>
        <begin position="64"/>
        <end position="422"/>
    </location>
</feature>